<protein>
    <recommendedName>
        <fullName evidence="3">DUF4351 domain-containing protein</fullName>
    </recommendedName>
</protein>
<comment type="caution">
    <text evidence="1">The sequence shown here is derived from an EMBL/GenBank/DDBJ whole genome shotgun (WGS) entry which is preliminary data.</text>
</comment>
<dbReference type="AlphaFoldDB" id="A0A9D1YQU0"/>
<dbReference type="EMBL" id="DXDD01000028">
    <property type="protein sequence ID" value="HIY59492.1"/>
    <property type="molecule type" value="Genomic_DNA"/>
</dbReference>
<evidence type="ECO:0000313" key="1">
    <source>
        <dbReference type="EMBL" id="HIY59492.1"/>
    </source>
</evidence>
<accession>A0A9D1YQU0</accession>
<name>A0A9D1YQU0_9FIRM</name>
<gene>
    <name evidence="1" type="ORF">H9831_02250</name>
</gene>
<evidence type="ECO:0000313" key="2">
    <source>
        <dbReference type="Proteomes" id="UP000824007"/>
    </source>
</evidence>
<reference evidence="1" key="2">
    <citation type="submission" date="2021-04" db="EMBL/GenBank/DDBJ databases">
        <authorList>
            <person name="Gilroy R."/>
        </authorList>
    </citation>
    <scope>NUCLEOTIDE SEQUENCE</scope>
    <source>
        <strain evidence="1">ChiSxjej3B15-24422</strain>
    </source>
</reference>
<organism evidence="1 2">
    <name type="scientific">Candidatus Eisenbergiella pullistercoris</name>
    <dbReference type="NCBI Taxonomy" id="2838555"/>
    <lineage>
        <taxon>Bacteria</taxon>
        <taxon>Bacillati</taxon>
        <taxon>Bacillota</taxon>
        <taxon>Clostridia</taxon>
        <taxon>Lachnospirales</taxon>
        <taxon>Lachnospiraceae</taxon>
        <taxon>Eisenbergiella</taxon>
    </lineage>
</organism>
<sequence length="88" mass="10416">MSIFEYNEEEEMRKLREGEREIWEKRGKAKGKAEDLLLILEFRWTVPGWLKERIFQEADALQLESWMKAAMSAGTMKDFLEKTGLSET</sequence>
<proteinExistence type="predicted"/>
<dbReference type="Proteomes" id="UP000824007">
    <property type="component" value="Unassembled WGS sequence"/>
</dbReference>
<evidence type="ECO:0008006" key="3">
    <source>
        <dbReference type="Google" id="ProtNLM"/>
    </source>
</evidence>
<reference evidence="1" key="1">
    <citation type="journal article" date="2021" name="PeerJ">
        <title>Extensive microbial diversity within the chicken gut microbiome revealed by metagenomics and culture.</title>
        <authorList>
            <person name="Gilroy R."/>
            <person name="Ravi A."/>
            <person name="Getino M."/>
            <person name="Pursley I."/>
            <person name="Horton D.L."/>
            <person name="Alikhan N.F."/>
            <person name="Baker D."/>
            <person name="Gharbi K."/>
            <person name="Hall N."/>
            <person name="Watson M."/>
            <person name="Adriaenssens E.M."/>
            <person name="Foster-Nyarko E."/>
            <person name="Jarju S."/>
            <person name="Secka A."/>
            <person name="Antonio M."/>
            <person name="Oren A."/>
            <person name="Chaudhuri R.R."/>
            <person name="La Ragione R."/>
            <person name="Hildebrand F."/>
            <person name="Pallen M.J."/>
        </authorList>
    </citation>
    <scope>NUCLEOTIDE SEQUENCE</scope>
    <source>
        <strain evidence="1">ChiSxjej3B15-24422</strain>
    </source>
</reference>